<evidence type="ECO:0000313" key="3">
    <source>
        <dbReference type="Proteomes" id="UP000236738"/>
    </source>
</evidence>
<protein>
    <submittedName>
        <fullName evidence="2">Uncharacterized protein</fullName>
    </submittedName>
</protein>
<evidence type="ECO:0000256" key="1">
    <source>
        <dbReference type="SAM" id="Phobius"/>
    </source>
</evidence>
<dbReference type="Proteomes" id="UP000236738">
    <property type="component" value="Unassembled WGS sequence"/>
</dbReference>
<organism evidence="2 3">
    <name type="scientific">Halpernia humi</name>
    <dbReference type="NCBI Taxonomy" id="493375"/>
    <lineage>
        <taxon>Bacteria</taxon>
        <taxon>Pseudomonadati</taxon>
        <taxon>Bacteroidota</taxon>
        <taxon>Flavobacteriia</taxon>
        <taxon>Flavobacteriales</taxon>
        <taxon>Weeksellaceae</taxon>
        <taxon>Chryseobacterium group</taxon>
        <taxon>Halpernia</taxon>
    </lineage>
</organism>
<sequence length="127" mass="15282">MLIQNKIKTLKFLRYFMVILFIIFANIILVRISGFDKNQSKKIELLTEQNKIYKKLSKPKYLKTKEIEEYNKILNITQDQYNEIKDDKIEQNLYWWILVITSIIIWKLNGAILKKIDKTNLKETSPK</sequence>
<gene>
    <name evidence="2" type="ORF">SAMN05421847_2613</name>
</gene>
<proteinExistence type="predicted"/>
<accession>A0A1H6AZ33</accession>
<keyword evidence="1" id="KW-1133">Transmembrane helix</keyword>
<keyword evidence="1" id="KW-0812">Transmembrane</keyword>
<keyword evidence="1" id="KW-0472">Membrane</keyword>
<dbReference type="AlphaFoldDB" id="A0A1H6AZ33"/>
<feature type="transmembrane region" description="Helical" evidence="1">
    <location>
        <begin position="12"/>
        <end position="32"/>
    </location>
</feature>
<keyword evidence="3" id="KW-1185">Reference proteome</keyword>
<reference evidence="3" key="1">
    <citation type="submission" date="2016-10" db="EMBL/GenBank/DDBJ databases">
        <authorList>
            <person name="Varghese N."/>
            <person name="Submissions S."/>
        </authorList>
    </citation>
    <scope>NUCLEOTIDE SEQUENCE [LARGE SCALE GENOMIC DNA]</scope>
    <source>
        <strain evidence="3">DSM 21580</strain>
    </source>
</reference>
<evidence type="ECO:0000313" key="2">
    <source>
        <dbReference type="EMBL" id="SEG53838.1"/>
    </source>
</evidence>
<name>A0A1H6AZ33_9FLAO</name>
<feature type="transmembrane region" description="Helical" evidence="1">
    <location>
        <begin position="93"/>
        <end position="113"/>
    </location>
</feature>
<dbReference type="EMBL" id="FNUS01000007">
    <property type="protein sequence ID" value="SEG53838.1"/>
    <property type="molecule type" value="Genomic_DNA"/>
</dbReference>